<evidence type="ECO:0000313" key="2">
    <source>
        <dbReference type="Proteomes" id="UP001159427"/>
    </source>
</evidence>
<evidence type="ECO:0000313" key="1">
    <source>
        <dbReference type="EMBL" id="CAH3019404.1"/>
    </source>
</evidence>
<name>A0ABN8LV23_9CNID</name>
<dbReference type="EMBL" id="CALNXI010000115">
    <property type="protein sequence ID" value="CAH3019404.1"/>
    <property type="molecule type" value="Genomic_DNA"/>
</dbReference>
<gene>
    <name evidence="1" type="ORF">PEVE_00002539</name>
</gene>
<reference evidence="1 2" key="1">
    <citation type="submission" date="2022-05" db="EMBL/GenBank/DDBJ databases">
        <authorList>
            <consortium name="Genoscope - CEA"/>
            <person name="William W."/>
        </authorList>
    </citation>
    <scope>NUCLEOTIDE SEQUENCE [LARGE SCALE GENOMIC DNA]</scope>
</reference>
<proteinExistence type="predicted"/>
<keyword evidence="2" id="KW-1185">Reference proteome</keyword>
<sequence>MENCCFVIDRTVLKNSDDWLVTDLGSFENRSSSAHIFVLKHDKMVDAYACKGTLAGRQKLEKGEFPDRNVFERHKKYTEIQRTSTLIYTCSGHVLSLGMIQYTFTGKEHHVSSHKHPRSGKKLVPTAPSTKATLVEEAAGRKGPSRIFDEASMKVGGVLDCELATEFPRDGKQVKKSRQRVTSREREDEFASLLELAKEDVSVHNLQWTPSPRVVFCIDEQIDDIVRDCCSADSQASCP</sequence>
<organism evidence="1 2">
    <name type="scientific">Porites evermanni</name>
    <dbReference type="NCBI Taxonomy" id="104178"/>
    <lineage>
        <taxon>Eukaryota</taxon>
        <taxon>Metazoa</taxon>
        <taxon>Cnidaria</taxon>
        <taxon>Anthozoa</taxon>
        <taxon>Hexacorallia</taxon>
        <taxon>Scleractinia</taxon>
        <taxon>Fungiina</taxon>
        <taxon>Poritidae</taxon>
        <taxon>Porites</taxon>
    </lineage>
</organism>
<dbReference type="Proteomes" id="UP001159427">
    <property type="component" value="Unassembled WGS sequence"/>
</dbReference>
<accession>A0ABN8LV23</accession>
<protein>
    <submittedName>
        <fullName evidence="1">Uncharacterized protein</fullName>
    </submittedName>
</protein>
<comment type="caution">
    <text evidence="1">The sequence shown here is derived from an EMBL/GenBank/DDBJ whole genome shotgun (WGS) entry which is preliminary data.</text>
</comment>